<protein>
    <submittedName>
        <fullName evidence="2">Heterokaryon incompatibility protein-domain-containing protein</fullName>
    </submittedName>
</protein>
<dbReference type="InterPro" id="IPR052895">
    <property type="entry name" value="HetReg/Transcr_Mod"/>
</dbReference>
<gene>
    <name evidence="2" type="ORF">B0T16DRAFT_370812</name>
</gene>
<dbReference type="AlphaFoldDB" id="A0AA40CTE3"/>
<name>A0AA40CTE3_9PEZI</name>
<feature type="non-terminal residue" evidence="2">
    <location>
        <position position="217"/>
    </location>
</feature>
<dbReference type="PANTHER" id="PTHR24148">
    <property type="entry name" value="ANKYRIN REPEAT DOMAIN-CONTAINING PROTEIN 39 HOMOLOG-RELATED"/>
    <property type="match status" value="1"/>
</dbReference>
<dbReference type="EMBL" id="JAULSV010000003">
    <property type="protein sequence ID" value="KAK0648409.1"/>
    <property type="molecule type" value="Genomic_DNA"/>
</dbReference>
<proteinExistence type="predicted"/>
<dbReference type="Proteomes" id="UP001174936">
    <property type="component" value="Unassembled WGS sequence"/>
</dbReference>
<keyword evidence="3" id="KW-1185">Reference proteome</keyword>
<dbReference type="PANTHER" id="PTHR24148:SF64">
    <property type="entry name" value="HETEROKARYON INCOMPATIBILITY DOMAIN-CONTAINING PROTEIN"/>
    <property type="match status" value="1"/>
</dbReference>
<sequence>MEPSRYKYKPLGPGQIRLLKLAPGDDADSPLRFDLVTDDLDSYPGPSYEALSYTWGNTAEPCTAFVGTRTAEYFVNITSNLNAALRSLRNRPQAAFLWIDAVCINQDDLQEREAQVELMRRIFSSATRTVVWLGEHDPSTRDAISCIELVKGEAQFIPSMLDPAHGCYVKEPLWTAFAKLLARSWFERVWVYQEIAVSANVDLRCGPFSIVWDDLCA</sequence>
<evidence type="ECO:0000313" key="2">
    <source>
        <dbReference type="EMBL" id="KAK0648409.1"/>
    </source>
</evidence>
<dbReference type="InterPro" id="IPR010730">
    <property type="entry name" value="HET"/>
</dbReference>
<evidence type="ECO:0000259" key="1">
    <source>
        <dbReference type="Pfam" id="PF06985"/>
    </source>
</evidence>
<feature type="domain" description="Heterokaryon incompatibility" evidence="1">
    <location>
        <begin position="48"/>
        <end position="194"/>
    </location>
</feature>
<evidence type="ECO:0000313" key="3">
    <source>
        <dbReference type="Proteomes" id="UP001174936"/>
    </source>
</evidence>
<organism evidence="2 3">
    <name type="scientific">Cercophora newfieldiana</name>
    <dbReference type="NCBI Taxonomy" id="92897"/>
    <lineage>
        <taxon>Eukaryota</taxon>
        <taxon>Fungi</taxon>
        <taxon>Dikarya</taxon>
        <taxon>Ascomycota</taxon>
        <taxon>Pezizomycotina</taxon>
        <taxon>Sordariomycetes</taxon>
        <taxon>Sordariomycetidae</taxon>
        <taxon>Sordariales</taxon>
        <taxon>Lasiosphaeriaceae</taxon>
        <taxon>Cercophora</taxon>
    </lineage>
</organism>
<comment type="caution">
    <text evidence="2">The sequence shown here is derived from an EMBL/GenBank/DDBJ whole genome shotgun (WGS) entry which is preliminary data.</text>
</comment>
<dbReference type="Pfam" id="PF06985">
    <property type="entry name" value="HET"/>
    <property type="match status" value="1"/>
</dbReference>
<accession>A0AA40CTE3</accession>
<reference evidence="2" key="1">
    <citation type="submission" date="2023-06" db="EMBL/GenBank/DDBJ databases">
        <title>Genome-scale phylogeny and comparative genomics of the fungal order Sordariales.</title>
        <authorList>
            <consortium name="Lawrence Berkeley National Laboratory"/>
            <person name="Hensen N."/>
            <person name="Bonometti L."/>
            <person name="Westerberg I."/>
            <person name="Brannstrom I.O."/>
            <person name="Guillou S."/>
            <person name="Cros-Aarteil S."/>
            <person name="Calhoun S."/>
            <person name="Haridas S."/>
            <person name="Kuo A."/>
            <person name="Mondo S."/>
            <person name="Pangilinan J."/>
            <person name="Riley R."/>
            <person name="Labutti K."/>
            <person name="Andreopoulos B."/>
            <person name="Lipzen A."/>
            <person name="Chen C."/>
            <person name="Yanf M."/>
            <person name="Daum C."/>
            <person name="Ng V."/>
            <person name="Clum A."/>
            <person name="Steindorff A."/>
            <person name="Ohm R."/>
            <person name="Martin F."/>
            <person name="Silar P."/>
            <person name="Natvig D."/>
            <person name="Lalanne C."/>
            <person name="Gautier V."/>
            <person name="Ament-Velasquez S.L."/>
            <person name="Kruys A."/>
            <person name="Hutchinson M.I."/>
            <person name="Powell A.J."/>
            <person name="Barry K."/>
            <person name="Miller A.N."/>
            <person name="Grigoriev I.V."/>
            <person name="Debuchy R."/>
            <person name="Gladieux P."/>
            <person name="Thoren M.H."/>
            <person name="Johannesson H."/>
        </authorList>
    </citation>
    <scope>NUCLEOTIDE SEQUENCE</scope>
    <source>
        <strain evidence="2">SMH2532-1</strain>
    </source>
</reference>